<sequence>MMLKNAIQRKYFNTLNLAYLHQTKTRNTYPLNPFIIKKFYSSDYIKFSNISAGFIGRNLVTKSILAKGSLAFASLFSVIGTSQQLLLAKKLESTIKEAEEDGIITEEEQKAITKEAFDLFSTLPGISSLNNIWNYLDFTKTNSNSQLLETLGDNILEHTDDSDIDFIESVSKFVIDIYHKICDK</sequence>
<evidence type="ECO:0000313" key="1">
    <source>
        <dbReference type="EMBL" id="KAJ3227056.1"/>
    </source>
</evidence>
<name>A0AAD5UAA7_9FUNG</name>
<dbReference type="Proteomes" id="UP001211065">
    <property type="component" value="Unassembled WGS sequence"/>
</dbReference>
<reference evidence="1" key="1">
    <citation type="submission" date="2020-05" db="EMBL/GenBank/DDBJ databases">
        <title>Phylogenomic resolution of chytrid fungi.</title>
        <authorList>
            <person name="Stajich J.E."/>
            <person name="Amses K."/>
            <person name="Simmons R."/>
            <person name="Seto K."/>
            <person name="Myers J."/>
            <person name="Bonds A."/>
            <person name="Quandt C.A."/>
            <person name="Barry K."/>
            <person name="Liu P."/>
            <person name="Grigoriev I."/>
            <person name="Longcore J.E."/>
            <person name="James T.Y."/>
        </authorList>
    </citation>
    <scope>NUCLEOTIDE SEQUENCE</scope>
    <source>
        <strain evidence="1">JEL0476</strain>
    </source>
</reference>
<gene>
    <name evidence="1" type="ORF">HK099_003509</name>
</gene>
<protein>
    <submittedName>
        <fullName evidence="1">Uncharacterized protein</fullName>
    </submittedName>
</protein>
<evidence type="ECO:0000313" key="2">
    <source>
        <dbReference type="Proteomes" id="UP001211065"/>
    </source>
</evidence>
<dbReference type="AlphaFoldDB" id="A0AAD5UAA7"/>
<dbReference type="EMBL" id="JADGJW010000023">
    <property type="protein sequence ID" value="KAJ3227056.1"/>
    <property type="molecule type" value="Genomic_DNA"/>
</dbReference>
<keyword evidence="2" id="KW-1185">Reference proteome</keyword>
<comment type="caution">
    <text evidence="1">The sequence shown here is derived from an EMBL/GenBank/DDBJ whole genome shotgun (WGS) entry which is preliminary data.</text>
</comment>
<accession>A0AAD5UAA7</accession>
<proteinExistence type="predicted"/>
<organism evidence="1 2">
    <name type="scientific">Clydaea vesicula</name>
    <dbReference type="NCBI Taxonomy" id="447962"/>
    <lineage>
        <taxon>Eukaryota</taxon>
        <taxon>Fungi</taxon>
        <taxon>Fungi incertae sedis</taxon>
        <taxon>Chytridiomycota</taxon>
        <taxon>Chytridiomycota incertae sedis</taxon>
        <taxon>Chytridiomycetes</taxon>
        <taxon>Lobulomycetales</taxon>
        <taxon>Lobulomycetaceae</taxon>
        <taxon>Clydaea</taxon>
    </lineage>
</organism>